<dbReference type="GO" id="GO:0016887">
    <property type="term" value="F:ATP hydrolysis activity"/>
    <property type="evidence" value="ECO:0007669"/>
    <property type="project" value="InterPro"/>
</dbReference>
<evidence type="ECO:0000313" key="7">
    <source>
        <dbReference type="Proteomes" id="UP000229370"/>
    </source>
</evidence>
<evidence type="ECO:0000259" key="5">
    <source>
        <dbReference type="PROSITE" id="PS50893"/>
    </source>
</evidence>
<keyword evidence="4 6" id="KW-0067">ATP-binding</keyword>
<proteinExistence type="inferred from homology"/>
<keyword evidence="3" id="KW-0547">Nucleotide-binding</keyword>
<organism evidence="6 7">
    <name type="scientific">Candidatus Roizmanbacteria bacterium CG_4_8_14_3_um_filter_36_10</name>
    <dbReference type="NCBI Taxonomy" id="1974834"/>
    <lineage>
        <taxon>Bacteria</taxon>
        <taxon>Candidatus Roizmaniibacteriota</taxon>
    </lineage>
</organism>
<dbReference type="EMBL" id="PFQK01000050">
    <property type="protein sequence ID" value="PJC81784.1"/>
    <property type="molecule type" value="Genomic_DNA"/>
</dbReference>
<comment type="caution">
    <text evidence="6">The sequence shown here is derived from an EMBL/GenBank/DDBJ whole genome shotgun (WGS) entry which is preliminary data.</text>
</comment>
<reference evidence="7" key="1">
    <citation type="submission" date="2017-09" db="EMBL/GenBank/DDBJ databases">
        <title>Depth-based differentiation of microbial function through sediment-hosted aquifers and enrichment of novel symbionts in the deep terrestrial subsurface.</title>
        <authorList>
            <person name="Probst A.J."/>
            <person name="Ladd B."/>
            <person name="Jarett J.K."/>
            <person name="Geller-Mcgrath D.E."/>
            <person name="Sieber C.M.K."/>
            <person name="Emerson J.B."/>
            <person name="Anantharaman K."/>
            <person name="Thomas B.C."/>
            <person name="Malmstrom R."/>
            <person name="Stieglmeier M."/>
            <person name="Klingl A."/>
            <person name="Woyke T."/>
            <person name="Ryan C.M."/>
            <person name="Banfield J.F."/>
        </authorList>
    </citation>
    <scope>NUCLEOTIDE SEQUENCE [LARGE SCALE GENOMIC DNA]</scope>
</reference>
<evidence type="ECO:0000313" key="6">
    <source>
        <dbReference type="EMBL" id="PJC81784.1"/>
    </source>
</evidence>
<dbReference type="InterPro" id="IPR003593">
    <property type="entry name" value="AAA+_ATPase"/>
</dbReference>
<gene>
    <name evidence="6" type="ORF">CO007_02830</name>
</gene>
<feature type="domain" description="ABC transporter" evidence="5">
    <location>
        <begin position="2"/>
        <end position="223"/>
    </location>
</feature>
<dbReference type="SUPFAM" id="SSF52540">
    <property type="entry name" value="P-loop containing nucleoside triphosphate hydrolases"/>
    <property type="match status" value="1"/>
</dbReference>
<dbReference type="SMART" id="SM00382">
    <property type="entry name" value="AAA"/>
    <property type="match status" value="1"/>
</dbReference>
<name>A0A2M8GMK6_9BACT</name>
<evidence type="ECO:0000256" key="2">
    <source>
        <dbReference type="ARBA" id="ARBA00022448"/>
    </source>
</evidence>
<keyword evidence="2" id="KW-0813">Transport</keyword>
<dbReference type="CDD" id="cd03230">
    <property type="entry name" value="ABC_DR_subfamily_A"/>
    <property type="match status" value="1"/>
</dbReference>
<sequence length="223" mass="24933">MISSRGVTKKFKDKIAVDNVSFQFKEGEIIGFVGPNGAGKTTTMRLFLGYLWPTTGQISIDGLNPISNRIEVLKKIGYLPENNPLYQEMRVKEYLQFIAEAKEDQNFSKIISQVGLEEVLNSKIEELSRGFKQRVGLTAAIIGDPQILILDEPTSGLDPIEQDKIKKLIKGLKKTIIFSTHILSEVEDVAGRIVIINQGKIVYDGKKPKGKGTVEKLFKRLIK</sequence>
<dbReference type="GO" id="GO:0005524">
    <property type="term" value="F:ATP binding"/>
    <property type="evidence" value="ECO:0007669"/>
    <property type="project" value="UniProtKB-KW"/>
</dbReference>
<accession>A0A2M8GMK6</accession>
<dbReference type="InterPro" id="IPR027417">
    <property type="entry name" value="P-loop_NTPase"/>
</dbReference>
<evidence type="ECO:0000256" key="1">
    <source>
        <dbReference type="ARBA" id="ARBA00005417"/>
    </source>
</evidence>
<dbReference type="PANTHER" id="PTHR43335">
    <property type="entry name" value="ABC TRANSPORTER, ATP-BINDING PROTEIN"/>
    <property type="match status" value="1"/>
</dbReference>
<dbReference type="PROSITE" id="PS50893">
    <property type="entry name" value="ABC_TRANSPORTER_2"/>
    <property type="match status" value="1"/>
</dbReference>
<dbReference type="InterPro" id="IPR003439">
    <property type="entry name" value="ABC_transporter-like_ATP-bd"/>
</dbReference>
<evidence type="ECO:0000256" key="4">
    <source>
        <dbReference type="ARBA" id="ARBA00022840"/>
    </source>
</evidence>
<comment type="similarity">
    <text evidence="1">Belongs to the ABC transporter superfamily.</text>
</comment>
<dbReference type="PANTHER" id="PTHR43335:SF4">
    <property type="entry name" value="ABC TRANSPORTER, ATP-BINDING PROTEIN"/>
    <property type="match status" value="1"/>
</dbReference>
<dbReference type="Proteomes" id="UP000229370">
    <property type="component" value="Unassembled WGS sequence"/>
</dbReference>
<dbReference type="AlphaFoldDB" id="A0A2M8GMK6"/>
<dbReference type="Gene3D" id="3.40.50.300">
    <property type="entry name" value="P-loop containing nucleotide triphosphate hydrolases"/>
    <property type="match status" value="1"/>
</dbReference>
<protein>
    <submittedName>
        <fullName evidence="6">Multidrug ABC transporter ATP-binding protein</fullName>
    </submittedName>
</protein>
<dbReference type="Pfam" id="PF00005">
    <property type="entry name" value="ABC_tran"/>
    <property type="match status" value="1"/>
</dbReference>
<evidence type="ECO:0000256" key="3">
    <source>
        <dbReference type="ARBA" id="ARBA00022741"/>
    </source>
</evidence>